<dbReference type="SUPFAM" id="SSF53474">
    <property type="entry name" value="alpha/beta-Hydrolases"/>
    <property type="match status" value="1"/>
</dbReference>
<dbReference type="STRING" id="142588.SAMN04488559_10470"/>
<gene>
    <name evidence="3" type="ORF">SAMN04488559_10470</name>
</gene>
<accession>A0A1H9RI83</accession>
<dbReference type="Pfam" id="PF12146">
    <property type="entry name" value="Hydrolase_4"/>
    <property type="match status" value="1"/>
</dbReference>
<organism evidence="3 4">
    <name type="scientific">Isobaculum melis</name>
    <dbReference type="NCBI Taxonomy" id="142588"/>
    <lineage>
        <taxon>Bacteria</taxon>
        <taxon>Bacillati</taxon>
        <taxon>Bacillota</taxon>
        <taxon>Bacilli</taxon>
        <taxon>Lactobacillales</taxon>
        <taxon>Carnobacteriaceae</taxon>
        <taxon>Isobaculum</taxon>
    </lineage>
</organism>
<keyword evidence="4" id="KW-1185">Reference proteome</keyword>
<name>A0A1H9RI83_9LACT</name>
<keyword evidence="1" id="KW-0812">Transmembrane</keyword>
<evidence type="ECO:0000313" key="4">
    <source>
        <dbReference type="Proteomes" id="UP000198948"/>
    </source>
</evidence>
<evidence type="ECO:0000256" key="1">
    <source>
        <dbReference type="SAM" id="Phobius"/>
    </source>
</evidence>
<evidence type="ECO:0000259" key="2">
    <source>
        <dbReference type="Pfam" id="PF12146"/>
    </source>
</evidence>
<protein>
    <submittedName>
        <fullName evidence="3">Serine aminopeptidase, S33</fullName>
    </submittedName>
</protein>
<evidence type="ECO:0000313" key="3">
    <source>
        <dbReference type="EMBL" id="SER72521.1"/>
    </source>
</evidence>
<sequence length="319" mass="36547">MNFFLITMIFIGCILLLIFINRLTEKRQKNTLTPPGQIVDVNGSKMHVYIKGTGKHTLVYLSGGAVYSPVYDAKKLCDRFASTFKVAIVEKKGYGYSDIADVSRDIDEILDDTRLALNKAGLTAPYILVPHSMSGLEAIYWAQTYPNEVEAIIGLDPAVPDSYQHINLNLTVKMAKFLKFVLWTGFGKLINIYHRSTSEKMQNLSLNEEEHIQNKQLMYKNFGNITLQNEAQHIPENVKKINSLPFPSATPMYFFISNAKGTSMKKDIWHDYLLNYIKKIKINRYTLLDCSHFLYNFEDAQIFEKSLVFIESLNEQNQS</sequence>
<keyword evidence="3" id="KW-0378">Hydrolase</keyword>
<dbReference type="RefSeq" id="WP_092650850.1">
    <property type="nucleotide sequence ID" value="NZ_FOHA01000004.1"/>
</dbReference>
<dbReference type="GO" id="GO:0004177">
    <property type="term" value="F:aminopeptidase activity"/>
    <property type="evidence" value="ECO:0007669"/>
    <property type="project" value="UniProtKB-KW"/>
</dbReference>
<keyword evidence="3" id="KW-0645">Protease</keyword>
<proteinExistence type="predicted"/>
<dbReference type="AlphaFoldDB" id="A0A1H9RI83"/>
<keyword evidence="3" id="KW-0031">Aminopeptidase</keyword>
<keyword evidence="1" id="KW-1133">Transmembrane helix</keyword>
<feature type="transmembrane region" description="Helical" evidence="1">
    <location>
        <begin position="6"/>
        <end position="24"/>
    </location>
</feature>
<dbReference type="Gene3D" id="3.40.50.1820">
    <property type="entry name" value="alpha/beta hydrolase"/>
    <property type="match status" value="1"/>
</dbReference>
<keyword evidence="1" id="KW-0472">Membrane</keyword>
<reference evidence="3 4" key="1">
    <citation type="submission" date="2016-10" db="EMBL/GenBank/DDBJ databases">
        <authorList>
            <person name="de Groot N.N."/>
        </authorList>
    </citation>
    <scope>NUCLEOTIDE SEQUENCE [LARGE SCALE GENOMIC DNA]</scope>
    <source>
        <strain evidence="3 4">DSM 13760</strain>
    </source>
</reference>
<dbReference type="Proteomes" id="UP000198948">
    <property type="component" value="Unassembled WGS sequence"/>
</dbReference>
<dbReference type="InterPro" id="IPR022742">
    <property type="entry name" value="Hydrolase_4"/>
</dbReference>
<dbReference type="OrthoDB" id="1817159at2"/>
<dbReference type="EMBL" id="FOHA01000004">
    <property type="protein sequence ID" value="SER72521.1"/>
    <property type="molecule type" value="Genomic_DNA"/>
</dbReference>
<feature type="domain" description="Serine aminopeptidase S33" evidence="2">
    <location>
        <begin position="55"/>
        <end position="183"/>
    </location>
</feature>
<dbReference type="InterPro" id="IPR029058">
    <property type="entry name" value="AB_hydrolase_fold"/>
</dbReference>